<organism evidence="1">
    <name type="scientific">Desulfofervidus auxilii</name>
    <dbReference type="NCBI Taxonomy" id="1621989"/>
    <lineage>
        <taxon>Bacteria</taxon>
        <taxon>Pseudomonadati</taxon>
        <taxon>Thermodesulfobacteriota</taxon>
        <taxon>Candidatus Desulfofervidia</taxon>
        <taxon>Candidatus Desulfofervidales</taxon>
        <taxon>Candidatus Desulfofervidaceae</taxon>
        <taxon>Candidatus Desulfofervidus</taxon>
    </lineage>
</organism>
<sequence length="74" mass="8817">MADIEFKKYFLTRYLRLSGVSIYILLKNRTVQVRNAIIKDDKIINNYYEDFQGEEIPLEKINKIKITCKEENDG</sequence>
<comment type="caution">
    <text evidence="1">The sequence shown here is derived from an EMBL/GenBank/DDBJ whole genome shotgun (WGS) entry which is preliminary data.</text>
</comment>
<accession>A0A7C0U3M5</accession>
<dbReference type="AlphaFoldDB" id="A0A7C0U3M5"/>
<evidence type="ECO:0000313" key="1">
    <source>
        <dbReference type="EMBL" id="HDD44842.1"/>
    </source>
</evidence>
<gene>
    <name evidence="1" type="ORF">ENG63_08305</name>
</gene>
<dbReference type="Proteomes" id="UP000886289">
    <property type="component" value="Unassembled WGS sequence"/>
</dbReference>
<proteinExistence type="predicted"/>
<protein>
    <submittedName>
        <fullName evidence="1">Uncharacterized protein</fullName>
    </submittedName>
</protein>
<dbReference type="EMBL" id="DRBS01000307">
    <property type="protein sequence ID" value="HDD44842.1"/>
    <property type="molecule type" value="Genomic_DNA"/>
</dbReference>
<name>A0A7C0U3M5_DESA2</name>
<reference evidence="1" key="1">
    <citation type="journal article" date="2020" name="mSystems">
        <title>Genome- and Community-Level Interaction Insights into Carbon Utilization and Element Cycling Functions of Hydrothermarchaeota in Hydrothermal Sediment.</title>
        <authorList>
            <person name="Zhou Z."/>
            <person name="Liu Y."/>
            <person name="Xu W."/>
            <person name="Pan J."/>
            <person name="Luo Z.H."/>
            <person name="Li M."/>
        </authorList>
    </citation>
    <scope>NUCLEOTIDE SEQUENCE [LARGE SCALE GENOMIC DNA]</scope>
    <source>
        <strain evidence="1">HyVt-233</strain>
    </source>
</reference>